<protein>
    <submittedName>
        <fullName evidence="1">Uncharacterized protein</fullName>
    </submittedName>
</protein>
<dbReference type="AlphaFoldDB" id="A0A2V1ATY5"/>
<dbReference type="OrthoDB" id="67716at2759"/>
<evidence type="ECO:0000313" key="2">
    <source>
        <dbReference type="Proteomes" id="UP000244309"/>
    </source>
</evidence>
<dbReference type="STRING" id="45357.A0A2V1ATY5"/>
<dbReference type="VEuPathDB" id="FungiDB:CXQ85_000599"/>
<dbReference type="EMBL" id="PKFO01000005">
    <property type="protein sequence ID" value="PVH21617.1"/>
    <property type="molecule type" value="Genomic_DNA"/>
</dbReference>
<dbReference type="Proteomes" id="UP000244309">
    <property type="component" value="Unassembled WGS sequence"/>
</dbReference>
<gene>
    <name evidence="1" type="ORF">CXQ85_000599</name>
</gene>
<keyword evidence="2" id="KW-1185">Reference proteome</keyword>
<reference evidence="1 2" key="1">
    <citation type="submission" date="2017-12" db="EMBL/GenBank/DDBJ databases">
        <title>Genome Sequence of a Multidrug-Resistant Candida haemulonii Isolate from a Patient with Chronic Leg Ulcers in Israel.</title>
        <authorList>
            <person name="Chow N.A."/>
            <person name="Gade L."/>
            <person name="Batra D."/>
            <person name="Rowe L.A."/>
            <person name="Ben-Ami R."/>
            <person name="Loparev V.N."/>
            <person name="Litvintseva A.P."/>
        </authorList>
    </citation>
    <scope>NUCLEOTIDE SEQUENCE [LARGE SCALE GENOMIC DNA]</scope>
    <source>
        <strain evidence="1 2">B11899</strain>
    </source>
</reference>
<accession>A0A2V1ATY5</accession>
<evidence type="ECO:0000313" key="1">
    <source>
        <dbReference type="EMBL" id="PVH21617.1"/>
    </source>
</evidence>
<comment type="caution">
    <text evidence="1">The sequence shown here is derived from an EMBL/GenBank/DDBJ whole genome shotgun (WGS) entry which is preliminary data.</text>
</comment>
<dbReference type="RefSeq" id="XP_025342557.1">
    <property type="nucleotide sequence ID" value="XM_025484342.1"/>
</dbReference>
<proteinExistence type="predicted"/>
<sequence length="442" mass="51603">MLCEMDEKVMQILESIRQHFSSYKFIEQVFEVCFTDTNSVVLEKDTLGRPEMSIFWKIFSDEETLMSYLHEFDLNGAFDVVRGAILCNDYGIYTCRLIISLIDCGEYNLAKEQFKVYLDVRDPCQRLVNGLLCLFTGDLEEFREILSNYTHVSSAQTSNAFRKIHPALVSSPIFKNLFDDTDSQILQSSYFHELSLLCEKCSSFSEKCKEKVTQLLGEAMFFEKEAIRVHCSTGLSDNVPLKYHRRVVDLSIKMKHFEEAFESLPSMLPYIDSFELKGIFAILLKALIENGNQRLLFGRLSDLIAGQRHLIDAVLMENANNDLVLWRSLKTYELLFSWRLFGEYGAIGDRRGASEALYIFITRFRLESERLKDTPKADEDYRRFKLKILELYMIIINCLKSFKKDDDRWLRKKENGAFQVIDIQSLMSEYLDWLQELEKDAK</sequence>
<dbReference type="GeneID" id="37005932"/>
<name>A0A2V1ATY5_9ASCO</name>
<organism evidence="1 2">
    <name type="scientific">Candidozyma haemuli</name>
    <dbReference type="NCBI Taxonomy" id="45357"/>
    <lineage>
        <taxon>Eukaryota</taxon>
        <taxon>Fungi</taxon>
        <taxon>Dikarya</taxon>
        <taxon>Ascomycota</taxon>
        <taxon>Saccharomycotina</taxon>
        <taxon>Pichiomycetes</taxon>
        <taxon>Metschnikowiaceae</taxon>
        <taxon>Candidozyma</taxon>
    </lineage>
</organism>